<comment type="similarity">
    <text evidence="3 9">Belongs to the CobD/CbiB family.</text>
</comment>
<keyword evidence="6 9" id="KW-0812">Transmembrane</keyword>
<accession>A0ABS6K6C2</accession>
<comment type="subcellular location">
    <subcellularLocation>
        <location evidence="1 9">Cell membrane</location>
        <topology evidence="1 9">Multi-pass membrane protein</topology>
    </subcellularLocation>
</comment>
<keyword evidence="5 9" id="KW-0169">Cobalamin biosynthesis</keyword>
<dbReference type="Proteomes" id="UP001314681">
    <property type="component" value="Unassembled WGS sequence"/>
</dbReference>
<comment type="pathway">
    <text evidence="2 9">Cofactor biosynthesis; adenosylcobalamin biosynthesis.</text>
</comment>
<evidence type="ECO:0000256" key="6">
    <source>
        <dbReference type="ARBA" id="ARBA00022692"/>
    </source>
</evidence>
<gene>
    <name evidence="10" type="primary">cbiB</name>
    <name evidence="9" type="synonym">cobD</name>
    <name evidence="10" type="ORF">KTH90_08500</name>
</gene>
<evidence type="ECO:0000256" key="1">
    <source>
        <dbReference type="ARBA" id="ARBA00004651"/>
    </source>
</evidence>
<comment type="function">
    <text evidence="9">Converts cobyric acid to cobinamide by the addition of aminopropanol on the F carboxylic group.</text>
</comment>
<protein>
    <recommendedName>
        <fullName evidence="9">Cobalamin biosynthesis protein CobD</fullName>
    </recommendedName>
</protein>
<evidence type="ECO:0000256" key="4">
    <source>
        <dbReference type="ARBA" id="ARBA00022475"/>
    </source>
</evidence>
<evidence type="ECO:0000313" key="10">
    <source>
        <dbReference type="EMBL" id="MBU9726053.1"/>
    </source>
</evidence>
<proteinExistence type="inferred from homology"/>
<keyword evidence="4 9" id="KW-1003">Cell membrane</keyword>
<evidence type="ECO:0000256" key="2">
    <source>
        <dbReference type="ARBA" id="ARBA00004953"/>
    </source>
</evidence>
<comment type="caution">
    <text evidence="9">Lacks conserved residue(s) required for the propagation of feature annotation.</text>
</comment>
<evidence type="ECO:0000256" key="5">
    <source>
        <dbReference type="ARBA" id="ARBA00022573"/>
    </source>
</evidence>
<feature type="transmembrane region" description="Helical" evidence="9">
    <location>
        <begin position="50"/>
        <end position="73"/>
    </location>
</feature>
<sequence>MIRLITGFILDLLFGDPYWMPHPIRGIGWVIQQLEQRLLREEDPPGVQLWKGAALAVLVCLVSVLIPAGLLLLSYRIHRYLGMAVEAFMCYQLLATKCLKVESMKVYQALKDGDVEGARTAVSMIVGRDTSVLDETGITKAAVETVAENASDGSIAPLLYMALGGPLLGFFYKAVNTMDSMIGYKNEKYLYFGRTAARVDDILNYLPSRISGLLMTAVSFLLGMDGKNAWRILRRDGRKHDSPNSAQTEAACAGALKIQLAGDAWYFGHKKEKPVIGDPVRPVDAEDIRLANRLLYGSAVLALLAVCAVRGGMYCIMRIKI</sequence>
<dbReference type="InterPro" id="IPR004485">
    <property type="entry name" value="Cobalamin_biosynth_CobD/CbiB"/>
</dbReference>
<dbReference type="Pfam" id="PF03186">
    <property type="entry name" value="CobD_Cbib"/>
    <property type="match status" value="1"/>
</dbReference>
<dbReference type="NCBIfam" id="TIGR00380">
    <property type="entry name" value="cobal_cbiB"/>
    <property type="match status" value="1"/>
</dbReference>
<feature type="transmembrane region" description="Helical" evidence="9">
    <location>
        <begin position="294"/>
        <end position="316"/>
    </location>
</feature>
<evidence type="ECO:0000256" key="9">
    <source>
        <dbReference type="HAMAP-Rule" id="MF_00024"/>
    </source>
</evidence>
<keyword evidence="8 9" id="KW-0472">Membrane</keyword>
<dbReference type="HAMAP" id="MF_00024">
    <property type="entry name" value="CobD_CbiB"/>
    <property type="match status" value="1"/>
</dbReference>
<dbReference type="EMBL" id="JAHQCX010000004">
    <property type="protein sequence ID" value="MBU9726053.1"/>
    <property type="molecule type" value="Genomic_DNA"/>
</dbReference>
<keyword evidence="7 9" id="KW-1133">Transmembrane helix</keyword>
<evidence type="ECO:0000256" key="3">
    <source>
        <dbReference type="ARBA" id="ARBA00006263"/>
    </source>
</evidence>
<reference evidence="10 11" key="1">
    <citation type="submission" date="2021-06" db="EMBL/GenBank/DDBJ databases">
        <title>Description of novel taxa of the family Lachnospiraceae.</title>
        <authorList>
            <person name="Chaplin A.V."/>
            <person name="Sokolova S.R."/>
            <person name="Pikina A.P."/>
            <person name="Korzhanova M."/>
            <person name="Belova V."/>
            <person name="Korostin D."/>
            <person name="Efimov B.A."/>
        </authorList>
    </citation>
    <scope>NUCLEOTIDE SEQUENCE [LARGE SCALE GENOMIC DNA]</scope>
    <source>
        <strain evidence="10 11">ASD4241</strain>
    </source>
</reference>
<dbReference type="PANTHER" id="PTHR34308:SF1">
    <property type="entry name" value="COBALAMIN BIOSYNTHESIS PROTEIN CBIB"/>
    <property type="match status" value="1"/>
</dbReference>
<comment type="caution">
    <text evidence="10">The sequence shown here is derived from an EMBL/GenBank/DDBJ whole genome shotgun (WGS) entry which is preliminary data.</text>
</comment>
<dbReference type="PANTHER" id="PTHR34308">
    <property type="entry name" value="COBALAMIN BIOSYNTHESIS PROTEIN CBIB"/>
    <property type="match status" value="1"/>
</dbReference>
<organism evidence="10 11">
    <name type="scientific">Diplocloster modestus</name>
    <dbReference type="NCBI Taxonomy" id="2850322"/>
    <lineage>
        <taxon>Bacteria</taxon>
        <taxon>Bacillati</taxon>
        <taxon>Bacillota</taxon>
        <taxon>Clostridia</taxon>
        <taxon>Lachnospirales</taxon>
        <taxon>Lachnospiraceae</taxon>
        <taxon>Diplocloster</taxon>
    </lineage>
</organism>
<name>A0ABS6K6C2_9FIRM</name>
<evidence type="ECO:0000256" key="8">
    <source>
        <dbReference type="ARBA" id="ARBA00023136"/>
    </source>
</evidence>
<evidence type="ECO:0000313" key="11">
    <source>
        <dbReference type="Proteomes" id="UP001314681"/>
    </source>
</evidence>
<keyword evidence="11" id="KW-1185">Reference proteome</keyword>
<dbReference type="RefSeq" id="WP_158350256.1">
    <property type="nucleotide sequence ID" value="NZ_JAHQCX010000004.1"/>
</dbReference>
<feature type="transmembrane region" description="Helical" evidence="9">
    <location>
        <begin position="202"/>
        <end position="224"/>
    </location>
</feature>
<evidence type="ECO:0000256" key="7">
    <source>
        <dbReference type="ARBA" id="ARBA00022989"/>
    </source>
</evidence>